<keyword evidence="1" id="KW-0862">Zinc</keyword>
<feature type="region of interest" description="Disordered" evidence="2">
    <location>
        <begin position="1180"/>
        <end position="1213"/>
    </location>
</feature>
<feature type="compositionally biased region" description="Basic and acidic residues" evidence="2">
    <location>
        <begin position="971"/>
        <end position="990"/>
    </location>
</feature>
<dbReference type="InterPro" id="IPR013087">
    <property type="entry name" value="Znf_C2H2_type"/>
</dbReference>
<feature type="compositionally biased region" description="Polar residues" evidence="2">
    <location>
        <begin position="771"/>
        <end position="781"/>
    </location>
</feature>
<reference evidence="4" key="1">
    <citation type="submission" date="2021-01" db="EMBL/GenBank/DDBJ databases">
        <authorList>
            <person name="Zahm M."/>
            <person name="Roques C."/>
            <person name="Cabau C."/>
            <person name="Klopp C."/>
            <person name="Donnadieu C."/>
            <person name="Jouanno E."/>
            <person name="Lampietro C."/>
            <person name="Louis A."/>
            <person name="Herpin A."/>
            <person name="Echchiki A."/>
            <person name="Berthelot C."/>
            <person name="Parey E."/>
            <person name="Roest-Crollius H."/>
            <person name="Braasch I."/>
            <person name="Postlethwait J."/>
            <person name="Bobe J."/>
            <person name="Montfort J."/>
            <person name="Bouchez O."/>
            <person name="Begum T."/>
            <person name="Mejri S."/>
            <person name="Adams A."/>
            <person name="Chen W.-J."/>
            <person name="Guiguen Y."/>
        </authorList>
    </citation>
    <scope>NUCLEOTIDE SEQUENCE</scope>
    <source>
        <tissue evidence="4">Blood</tissue>
    </source>
</reference>
<dbReference type="EMBL" id="JAERUA010000015">
    <property type="protein sequence ID" value="KAI1889411.1"/>
    <property type="molecule type" value="Genomic_DNA"/>
</dbReference>
<keyword evidence="1" id="KW-0863">Zinc-finger</keyword>
<feature type="region of interest" description="Disordered" evidence="2">
    <location>
        <begin position="179"/>
        <end position="270"/>
    </location>
</feature>
<feature type="region of interest" description="Disordered" evidence="2">
    <location>
        <begin position="651"/>
        <end position="725"/>
    </location>
</feature>
<feature type="compositionally biased region" description="Polar residues" evidence="2">
    <location>
        <begin position="236"/>
        <end position="246"/>
    </location>
</feature>
<protein>
    <recommendedName>
        <fullName evidence="3">C2H2-type domain-containing protein</fullName>
    </recommendedName>
</protein>
<feature type="region of interest" description="Disordered" evidence="2">
    <location>
        <begin position="362"/>
        <end position="501"/>
    </location>
</feature>
<feature type="compositionally biased region" description="Pro residues" evidence="2">
    <location>
        <begin position="1191"/>
        <end position="1202"/>
    </location>
</feature>
<evidence type="ECO:0000313" key="4">
    <source>
        <dbReference type="EMBL" id="KAI1889411.1"/>
    </source>
</evidence>
<evidence type="ECO:0000259" key="3">
    <source>
        <dbReference type="PROSITE" id="PS50157"/>
    </source>
</evidence>
<gene>
    <name evidence="4" type="ORF">AGOR_G00162600</name>
</gene>
<dbReference type="OrthoDB" id="5863628at2759"/>
<feature type="region of interest" description="Disordered" evidence="2">
    <location>
        <begin position="932"/>
        <end position="1121"/>
    </location>
</feature>
<dbReference type="PROSITE" id="PS50157">
    <property type="entry name" value="ZINC_FINGER_C2H2_2"/>
    <property type="match status" value="1"/>
</dbReference>
<feature type="compositionally biased region" description="Pro residues" evidence="2">
    <location>
        <begin position="958"/>
        <end position="970"/>
    </location>
</feature>
<feature type="compositionally biased region" description="Basic and acidic residues" evidence="2">
    <location>
        <begin position="1105"/>
        <end position="1117"/>
    </location>
</feature>
<name>A0A8T3CZ29_9TELE</name>
<feature type="compositionally biased region" description="Gly residues" evidence="2">
    <location>
        <begin position="102"/>
        <end position="123"/>
    </location>
</feature>
<comment type="caution">
    <text evidence="4">The sequence shown here is derived from an EMBL/GenBank/DDBJ whole genome shotgun (WGS) entry which is preliminary data.</text>
</comment>
<dbReference type="GO" id="GO:0005634">
    <property type="term" value="C:nucleus"/>
    <property type="evidence" value="ECO:0007669"/>
    <property type="project" value="TreeGrafter"/>
</dbReference>
<keyword evidence="5" id="KW-1185">Reference proteome</keyword>
<feature type="region of interest" description="Disordered" evidence="2">
    <location>
        <begin position="1273"/>
        <end position="1296"/>
    </location>
</feature>
<feature type="compositionally biased region" description="Basic and acidic residues" evidence="2">
    <location>
        <begin position="866"/>
        <end position="880"/>
    </location>
</feature>
<dbReference type="PANTHER" id="PTHR21564">
    <property type="entry name" value="BRAKELESS PROTEIN"/>
    <property type="match status" value="1"/>
</dbReference>
<dbReference type="GO" id="GO:0008270">
    <property type="term" value="F:zinc ion binding"/>
    <property type="evidence" value="ECO:0007669"/>
    <property type="project" value="UniProtKB-KW"/>
</dbReference>
<feature type="compositionally biased region" description="Basic and acidic residues" evidence="2">
    <location>
        <begin position="997"/>
        <end position="1011"/>
    </location>
</feature>
<feature type="compositionally biased region" description="Basic and acidic residues" evidence="2">
    <location>
        <begin position="1180"/>
        <end position="1189"/>
    </location>
</feature>
<feature type="region of interest" description="Disordered" evidence="2">
    <location>
        <begin position="739"/>
        <end position="891"/>
    </location>
</feature>
<feature type="compositionally biased region" description="Low complexity" evidence="2">
    <location>
        <begin position="398"/>
        <end position="414"/>
    </location>
</feature>
<evidence type="ECO:0000256" key="2">
    <source>
        <dbReference type="SAM" id="MobiDB-lite"/>
    </source>
</evidence>
<feature type="region of interest" description="Disordered" evidence="2">
    <location>
        <begin position="47"/>
        <end position="160"/>
    </location>
</feature>
<organism evidence="4 5">
    <name type="scientific">Albula goreensis</name>
    <dbReference type="NCBI Taxonomy" id="1534307"/>
    <lineage>
        <taxon>Eukaryota</taxon>
        <taxon>Metazoa</taxon>
        <taxon>Chordata</taxon>
        <taxon>Craniata</taxon>
        <taxon>Vertebrata</taxon>
        <taxon>Euteleostomi</taxon>
        <taxon>Actinopterygii</taxon>
        <taxon>Neopterygii</taxon>
        <taxon>Teleostei</taxon>
        <taxon>Albuliformes</taxon>
        <taxon>Albulidae</taxon>
        <taxon>Albula</taxon>
    </lineage>
</organism>
<keyword evidence="1" id="KW-0479">Metal-binding</keyword>
<evidence type="ECO:0000256" key="1">
    <source>
        <dbReference type="PROSITE-ProRule" id="PRU00042"/>
    </source>
</evidence>
<proteinExistence type="predicted"/>
<feature type="compositionally biased region" description="Basic and acidic residues" evidence="2">
    <location>
        <begin position="1048"/>
        <end position="1095"/>
    </location>
</feature>
<dbReference type="PANTHER" id="PTHR21564:SF2">
    <property type="entry name" value="ZINC FINGER PROTEIN 609"/>
    <property type="match status" value="1"/>
</dbReference>
<evidence type="ECO:0000313" key="5">
    <source>
        <dbReference type="Proteomes" id="UP000829720"/>
    </source>
</evidence>
<feature type="compositionally biased region" description="Basic and acidic residues" evidence="2">
    <location>
        <begin position="793"/>
        <end position="814"/>
    </location>
</feature>
<dbReference type="PROSITE" id="PS00028">
    <property type="entry name" value="ZINC_FINGER_C2H2_1"/>
    <property type="match status" value="1"/>
</dbReference>
<dbReference type="GO" id="GO:0006357">
    <property type="term" value="P:regulation of transcription by RNA polymerase II"/>
    <property type="evidence" value="ECO:0007669"/>
    <property type="project" value="TreeGrafter"/>
</dbReference>
<feature type="compositionally biased region" description="Low complexity" evidence="2">
    <location>
        <begin position="826"/>
        <end position="840"/>
    </location>
</feature>
<dbReference type="Proteomes" id="UP000829720">
    <property type="component" value="Unassembled WGS sequence"/>
</dbReference>
<sequence length="1296" mass="136387">MSLAGPGGGNAVETYDSGDEWDIGVGNLIIDLDADLEKEKLESGAMAVPPGAVATLPENIKLVSPTPPGRDSSKAKSKRSKNSKDSAKMVPGDLSTRREGQGRGLAEGAAAGGPGAGPGGTGVGKPVEKGGKARGVPTPKKDKEVGPGKSKKEKSEGVAVGVATSVAVGVAAVAVVEKEAGSQPGALGAPRSDPFEAAQNADSVTEQLGSATGSGTGSGTMPLTAAKTKSEEPSHNDSQARTLSETQPEELNHADGRALKKVKNEKVESPGCTAGQGVAGMTGGVASPCEQIMVRTRSIAVNTSDIALATEPECLGPCEPGTSVTLEGIVWQETEDGMLVVNVTWRNKTYVGTLLDCTRHDWAPPRFCESPSSDVELRNGRGRGRRARPNGSTPVNENSNSSDSKGSGKTRAGSGSKGRRGSQTAPPPGEEAKASPSPSAATKRKSTKPPSDMEPTSSSEDSKASKRPRPNPTPEPQVPASDRDCPSPTLIDCPHPACGKKYRHANGLRYHQARAHSDLPDDSALLNGGSTPIRPCLSPARSLTPKGRGFDPQSPRSANKKRPCDREEGGAMEGDDGACLTDDASNDSVDDRKCSKRQGGGAKLPHKSQKPVRPVALATPIAPVTPAQLYTLHTPPFTVASPGSTPAFTATMATMVQPIPNSPQVKAKTDPTLSPSPSPAPSPALSTSKDRKKKEKKRKEGEGPRAAAPLEPCDPPLSLLNGGADPLQSRLASIKAEADKVYSFSDSAPSPSIGATGRGDPALAPPPGTPHTLTQNGSSPAYSDISDAGEEGGEGRGESGRSKAEDMTSRDGAKKALFPCHPPSKDPTYYPTYDTYYSPSYPQPSPGGEGSSLRVMREEEEEAGEAEERKAEPQEERKVEGGGAGGGASVIQQRPNVYMQPLYYNQYAYVPPTVTMLTRPTMPTWLPLALPTASSVRSASDRGWSERPAPTLSKAPIPSDPSKPPQPPPSKPKDPEPAKSHSIPKGEEPKLPSQHAEGLKGKLAEAGHQESKPSPIPDPVRPAAPDPATWYRQPEAESRLWPYVYPSKHPDTPRPPQDEGQRWREDKDREKERKGRDERPRPKDSAIKEEEKEGGDSQPAAAGAEDPRGGVAKEPRPPAHVQFAGVPQHQSYLPYVHTYPYGQYDPSQPAYRAIPSVMMQNYPGSYLPAGYSFPAYGGKMGEEGGEKSRSTPPPAGKPPQSPKPWMSCSSMPASTRVNPRALASAMVSASGLGPLPHKDCCLPHTSHTRCCPLSMTCPTPQVFHPQPLLPVSRHLPPQCTPPRGGETGKSDWLSPE</sequence>
<accession>A0A8T3CZ29</accession>
<feature type="compositionally biased region" description="Pro residues" evidence="2">
    <location>
        <begin position="1014"/>
        <end position="1025"/>
    </location>
</feature>
<dbReference type="InterPro" id="IPR040010">
    <property type="entry name" value="ZN608/ZN609"/>
</dbReference>
<feature type="region of interest" description="Disordered" evidence="2">
    <location>
        <begin position="519"/>
        <end position="616"/>
    </location>
</feature>
<feature type="compositionally biased region" description="Basic and acidic residues" evidence="2">
    <location>
        <begin position="250"/>
        <end position="268"/>
    </location>
</feature>
<feature type="domain" description="C2H2-type" evidence="3">
    <location>
        <begin position="491"/>
        <end position="521"/>
    </location>
</feature>